<dbReference type="InterPro" id="IPR012902">
    <property type="entry name" value="N_methyl_site"/>
</dbReference>
<dbReference type="RefSeq" id="WP_123420552.1">
    <property type="nucleotide sequence ID" value="NZ_RJUL01000001.1"/>
</dbReference>
<dbReference type="EMBL" id="RJUL01000001">
    <property type="protein sequence ID" value="ROQ30834.1"/>
    <property type="molecule type" value="Genomic_DNA"/>
</dbReference>
<evidence type="ECO:0000256" key="2">
    <source>
        <dbReference type="SAM" id="Phobius"/>
    </source>
</evidence>
<dbReference type="PANTHER" id="PTHR30093">
    <property type="entry name" value="GENERAL SECRETION PATHWAY PROTEIN G"/>
    <property type="match status" value="1"/>
</dbReference>
<comment type="subcellular location">
    <subcellularLocation>
        <location evidence="1">Membrane</location>
        <topology evidence="1">Single-pass membrane protein</topology>
    </subcellularLocation>
</comment>
<keyword evidence="4" id="KW-1185">Reference proteome</keyword>
<proteinExistence type="predicted"/>
<dbReference type="PANTHER" id="PTHR30093:SF7">
    <property type="entry name" value="MSHA MAJOR PILIN SUBUNIT MSHA"/>
    <property type="match status" value="1"/>
</dbReference>
<accession>A0A3N1PFV8</accession>
<protein>
    <submittedName>
        <fullName evidence="3">MSHA pilin protein MshA</fullName>
    </submittedName>
</protein>
<evidence type="ECO:0000256" key="1">
    <source>
        <dbReference type="ARBA" id="ARBA00004167"/>
    </source>
</evidence>
<dbReference type="Proteomes" id="UP000268033">
    <property type="component" value="Unassembled WGS sequence"/>
</dbReference>
<feature type="transmembrane region" description="Helical" evidence="2">
    <location>
        <begin position="7"/>
        <end position="27"/>
    </location>
</feature>
<dbReference type="PROSITE" id="PS00409">
    <property type="entry name" value="PROKAR_NTER_METHYL"/>
    <property type="match status" value="1"/>
</dbReference>
<dbReference type="NCBIfam" id="TIGR02532">
    <property type="entry name" value="IV_pilin_GFxxxE"/>
    <property type="match status" value="1"/>
</dbReference>
<keyword evidence="2" id="KW-1133">Transmembrane helix</keyword>
<dbReference type="Pfam" id="PF07963">
    <property type="entry name" value="N_methyl"/>
    <property type="match status" value="1"/>
</dbReference>
<dbReference type="SUPFAM" id="SSF54523">
    <property type="entry name" value="Pili subunits"/>
    <property type="match status" value="1"/>
</dbReference>
<sequence>MNRQQGFTLIELVVVIIILGILAVTAVPKFINLQDDAKEAAAHGVEASLKGASQLVYAKALIASKTNTGDSSQTVTVNGNDTVALVYGYPAASADGIAKAVEIDSPWTPAVSGAAYTFTYNEDSTCTVSYQAPAASNGSPTISRDCAAN</sequence>
<keyword evidence="2" id="KW-0472">Membrane</keyword>
<comment type="caution">
    <text evidence="3">The sequence shown here is derived from an EMBL/GenBank/DDBJ whole genome shotgun (WGS) entry which is preliminary data.</text>
</comment>
<dbReference type="GO" id="GO:0016020">
    <property type="term" value="C:membrane"/>
    <property type="evidence" value="ECO:0007669"/>
    <property type="project" value="UniProtKB-SubCell"/>
</dbReference>
<organism evidence="3 4">
    <name type="scientific">Gallaecimonas pentaromativorans</name>
    <dbReference type="NCBI Taxonomy" id="584787"/>
    <lineage>
        <taxon>Bacteria</taxon>
        <taxon>Pseudomonadati</taxon>
        <taxon>Pseudomonadota</taxon>
        <taxon>Gammaproteobacteria</taxon>
        <taxon>Enterobacterales</taxon>
        <taxon>Gallaecimonadaceae</taxon>
        <taxon>Gallaecimonas</taxon>
    </lineage>
</organism>
<reference evidence="3 4" key="1">
    <citation type="submission" date="2018-11" db="EMBL/GenBank/DDBJ databases">
        <title>Genomic Encyclopedia of Type Strains, Phase IV (KMG-IV): sequencing the most valuable type-strain genomes for metagenomic binning, comparative biology and taxonomic classification.</title>
        <authorList>
            <person name="Goeker M."/>
        </authorList>
    </citation>
    <scope>NUCLEOTIDE SEQUENCE [LARGE SCALE GENOMIC DNA]</scope>
    <source>
        <strain evidence="3 4">DSM 21945</strain>
    </source>
</reference>
<dbReference type="AlphaFoldDB" id="A0A3N1PFV8"/>
<name>A0A3N1PFV8_9GAMM</name>
<gene>
    <name evidence="3" type="ORF">EDC28_101527</name>
</gene>
<evidence type="ECO:0000313" key="3">
    <source>
        <dbReference type="EMBL" id="ROQ30834.1"/>
    </source>
</evidence>
<dbReference type="InterPro" id="IPR045584">
    <property type="entry name" value="Pilin-like"/>
</dbReference>
<dbReference type="Gene3D" id="3.30.700.10">
    <property type="entry name" value="Glycoprotein, Type 4 Pilin"/>
    <property type="match status" value="1"/>
</dbReference>
<evidence type="ECO:0000313" key="4">
    <source>
        <dbReference type="Proteomes" id="UP000268033"/>
    </source>
</evidence>
<keyword evidence="2" id="KW-0812">Transmembrane</keyword>